<reference evidence="3 4" key="1">
    <citation type="submission" date="2024-05" db="EMBL/GenBank/DDBJ databases">
        <title>A draft genome resource for the thread blight pathogen Marasmius tenuissimus strain MS-2.</title>
        <authorList>
            <person name="Yulfo-Soto G.E."/>
            <person name="Baruah I.K."/>
            <person name="Amoako-Attah I."/>
            <person name="Bukari Y."/>
            <person name="Meinhardt L.W."/>
            <person name="Bailey B.A."/>
            <person name="Cohen S.P."/>
        </authorList>
    </citation>
    <scope>NUCLEOTIDE SEQUENCE [LARGE SCALE GENOMIC DNA]</scope>
    <source>
        <strain evidence="3 4">MS-2</strain>
    </source>
</reference>
<gene>
    <name evidence="3" type="ORF">AAF712_012121</name>
</gene>
<name>A0ABR2ZJB6_9AGAR</name>
<dbReference type="EMBL" id="JBBXMP010000149">
    <property type="protein sequence ID" value="KAL0061059.1"/>
    <property type="molecule type" value="Genomic_DNA"/>
</dbReference>
<dbReference type="Proteomes" id="UP001437256">
    <property type="component" value="Unassembled WGS sequence"/>
</dbReference>
<protein>
    <submittedName>
        <fullName evidence="3">Uncharacterized protein</fullName>
    </submittedName>
</protein>
<evidence type="ECO:0000313" key="4">
    <source>
        <dbReference type="Proteomes" id="UP001437256"/>
    </source>
</evidence>
<keyword evidence="2" id="KW-0472">Membrane</keyword>
<comment type="caution">
    <text evidence="3">The sequence shown here is derived from an EMBL/GenBank/DDBJ whole genome shotgun (WGS) entry which is preliminary data.</text>
</comment>
<accession>A0ABR2ZJB6</accession>
<evidence type="ECO:0000313" key="3">
    <source>
        <dbReference type="EMBL" id="KAL0061059.1"/>
    </source>
</evidence>
<keyword evidence="2" id="KW-0812">Transmembrane</keyword>
<keyword evidence="4" id="KW-1185">Reference proteome</keyword>
<feature type="transmembrane region" description="Helical" evidence="2">
    <location>
        <begin position="94"/>
        <end position="117"/>
    </location>
</feature>
<proteinExistence type="predicted"/>
<evidence type="ECO:0000256" key="1">
    <source>
        <dbReference type="SAM" id="MobiDB-lite"/>
    </source>
</evidence>
<sequence length="225" mass="24164">MRGYTELYQANTTSMDLRSYIGSYISTQFNSVSERAASPGSNIYGSHYDGPPGVQFSNETQMGAIGALLGGLAVAVGGENATTASRSRSTSAGAIAGAVTGSIALFGLAIASVWTYIRRRRAKAGDFGRVTPWKPPTHSIVKRQQSKWGDRLPPPETFDVANRNTLLQAPENGASDTVPLPAAMTEEWILVLNQRLGDEGRWDPNETPPEYVSQLEISTPEGRST</sequence>
<evidence type="ECO:0000256" key="2">
    <source>
        <dbReference type="SAM" id="Phobius"/>
    </source>
</evidence>
<feature type="compositionally biased region" description="Polar residues" evidence="1">
    <location>
        <begin position="215"/>
        <end position="225"/>
    </location>
</feature>
<keyword evidence="2" id="KW-1133">Transmembrane helix</keyword>
<organism evidence="3 4">
    <name type="scientific">Marasmius tenuissimus</name>
    <dbReference type="NCBI Taxonomy" id="585030"/>
    <lineage>
        <taxon>Eukaryota</taxon>
        <taxon>Fungi</taxon>
        <taxon>Dikarya</taxon>
        <taxon>Basidiomycota</taxon>
        <taxon>Agaricomycotina</taxon>
        <taxon>Agaricomycetes</taxon>
        <taxon>Agaricomycetidae</taxon>
        <taxon>Agaricales</taxon>
        <taxon>Marasmiineae</taxon>
        <taxon>Marasmiaceae</taxon>
        <taxon>Marasmius</taxon>
    </lineage>
</organism>
<feature type="region of interest" description="Disordered" evidence="1">
    <location>
        <begin position="200"/>
        <end position="225"/>
    </location>
</feature>